<evidence type="ECO:0000256" key="2">
    <source>
        <dbReference type="ARBA" id="ARBA00008268"/>
    </source>
</evidence>
<dbReference type="InterPro" id="IPR010442">
    <property type="entry name" value="PET_domain"/>
</dbReference>
<dbReference type="GO" id="GO:0012505">
    <property type="term" value="C:endomembrane system"/>
    <property type="evidence" value="ECO:0007669"/>
    <property type="project" value="UniProtKB-SubCell"/>
</dbReference>
<accession>A0A553MSY1</accession>
<dbReference type="STRING" id="623744.A0A553MSY1"/>
<dbReference type="InterPro" id="IPR047120">
    <property type="entry name" value="Pk/Esn/Tes"/>
</dbReference>
<dbReference type="Pfam" id="PF06297">
    <property type="entry name" value="PET"/>
    <property type="match status" value="1"/>
</dbReference>
<dbReference type="FunFam" id="2.10.110.10:FF:000005">
    <property type="entry name" value="Testin isoform 1"/>
    <property type="match status" value="1"/>
</dbReference>
<dbReference type="FunFam" id="2.10.110.10:FF:000035">
    <property type="entry name" value="prickle-like protein 2 isoform X1"/>
    <property type="match status" value="1"/>
</dbReference>
<reference evidence="15 16" key="1">
    <citation type="journal article" date="2019" name="Sci. Data">
        <title>Hybrid genome assembly and annotation of Danionella translucida.</title>
        <authorList>
            <person name="Kadobianskyi M."/>
            <person name="Schulze L."/>
            <person name="Schuelke M."/>
            <person name="Judkewitz B."/>
        </authorList>
    </citation>
    <scope>NUCLEOTIDE SEQUENCE [LARGE SCALE GENOMIC DNA]</scope>
    <source>
        <strain evidence="15 16">Bolton</strain>
    </source>
</reference>
<feature type="compositionally biased region" description="Low complexity" evidence="12">
    <location>
        <begin position="842"/>
        <end position="853"/>
    </location>
</feature>
<feature type="domain" description="LIM zinc-binding" evidence="13">
    <location>
        <begin position="288"/>
        <end position="348"/>
    </location>
</feature>
<keyword evidence="6 11" id="KW-0862">Zinc</keyword>
<name>A0A553MSY1_9TELE</name>
<feature type="region of interest" description="Disordered" evidence="12">
    <location>
        <begin position="816"/>
        <end position="857"/>
    </location>
</feature>
<dbReference type="CDD" id="cd09418">
    <property type="entry name" value="LIM2_Prickle"/>
    <property type="match status" value="1"/>
</dbReference>
<keyword evidence="5" id="KW-0677">Repeat</keyword>
<dbReference type="Gene3D" id="3.90.550.10">
    <property type="entry name" value="Spore Coat Polysaccharide Biosynthesis Protein SpsA, Chain A"/>
    <property type="match status" value="1"/>
</dbReference>
<evidence type="ECO:0008006" key="17">
    <source>
        <dbReference type="Google" id="ProtNLM"/>
    </source>
</evidence>
<organism evidence="15 16">
    <name type="scientific">Danionella cerebrum</name>
    <dbReference type="NCBI Taxonomy" id="2873325"/>
    <lineage>
        <taxon>Eukaryota</taxon>
        <taxon>Metazoa</taxon>
        <taxon>Chordata</taxon>
        <taxon>Craniata</taxon>
        <taxon>Vertebrata</taxon>
        <taxon>Euteleostomi</taxon>
        <taxon>Actinopterygii</taxon>
        <taxon>Neopterygii</taxon>
        <taxon>Teleostei</taxon>
        <taxon>Ostariophysi</taxon>
        <taxon>Cypriniformes</taxon>
        <taxon>Danionidae</taxon>
        <taxon>Danioninae</taxon>
        <taxon>Danionella</taxon>
    </lineage>
</organism>
<keyword evidence="9" id="KW-0449">Lipoprotein</keyword>
<keyword evidence="16" id="KW-1185">Reference proteome</keyword>
<protein>
    <recommendedName>
        <fullName evidence="17">LIM zinc-binding domain-containing protein</fullName>
    </recommendedName>
</protein>
<dbReference type="SUPFAM" id="SSF53448">
    <property type="entry name" value="Nucleotide-diphospho-sugar transferases"/>
    <property type="match status" value="1"/>
</dbReference>
<dbReference type="PROSITE" id="PS00478">
    <property type="entry name" value="LIM_DOMAIN_1"/>
    <property type="match status" value="1"/>
</dbReference>
<dbReference type="OrthoDB" id="6238971at2759"/>
<evidence type="ECO:0000256" key="12">
    <source>
        <dbReference type="SAM" id="MobiDB-lite"/>
    </source>
</evidence>
<dbReference type="Pfam" id="PF00412">
    <property type="entry name" value="LIM"/>
    <property type="match status" value="3"/>
</dbReference>
<sequence>MGAISRGNGADDGTLNPREAFGPVSFSRHCPADQRVTRCISQQEVMRLSAGRDAERQLLKHSEGLVSSFSRCLLLRDGIARKFLANLDNSRGFGCSSRSPVAMETKMKNKQWLGFQRGSTSDDDSGCALDEYAWVPPGIPPEQVQLYFSCLPEEKVPYVNSAGEKERVKQLLCQLPPHDNQARYCGALNVEEQKELEMFSLQRKREALGRGNIRLLPRNMHRTPCRHCSGSLVAGQLAVFVDRSSSGQCWHPQCFCCSCCRELLVDLIYFHQDGKIYCGRHHAELLKPRCSSCDELIFAEECTEAEGRHWHMHHFCCSGCSTVLGGQRYIMKEGRPFCCQCYQSVHAERCQACGMSIGVEHAQMTYDGLHWHATDACFSCVQCKVSLMGSPFLPKQGRIYCSKICSSGEDLQASDSSDSAFQSARSRESHRDVRLGKSSRSADQYRQSLLFSPGNGYKCPEFSRNTNEGLYKKLPWRNNEDPEAPEEWAEHDDYMTQLLIRFGEHGVFHSPDDPQVMDQWMNDADPKSKGDGAGKVGLASQKYKADMFWTQSQDGLGDSAYGSHPGPASRGKLKDVEQREGFKSGDPAWFRDSLECVNDGLVKLSIGDSLDSLMLSNTAGASIEGDVKEKPSLFSSHIYPKMEPCENSSMMGTLNSSQLHRSTNSLRIHCGKEDEELVSVPQEKPKKPHAPVLRRTKSQSKTQQVKFSDDVIDRHEERRERQAPMSERTRRRNYHFDEDDQQAARHHHQRRRRRRSRMSRSENALHLMPTERDEEHQKHAQASHHRGLRKQLTDSFLGFYDEDLCSTCTSSSSESEEEGFFLGQPIPQPRLSQGQGCKDESSSSFTRSAFRSPGSPPPVGDGVLVQLAVVCCGSRLEETLTMLKSAMLFSHSKIHFHIFTEEELRDVFTNSLESWPNKIRSRFIVSVYGLSFPSDGNREWRKLFKPSLWSQFSLFNQTQLTAMAPEHEDPRIGWYNRFSRHPYYGTTGVNSGVMLMNLTRIRGKRFKSTDSTHLISGHSPENDLDQLPWSSGDDLHFCFTSECVALLSCEWNYRPDHCMYGSNCGSAQGSGVAVLHGNRGFVFGQDLIQNLLVPLEENLKKPEHSHVYCSRGRDAFTRKLRQSLRDT</sequence>
<proteinExistence type="inferred from homology"/>
<evidence type="ECO:0000256" key="10">
    <source>
        <dbReference type="ARBA" id="ARBA00023289"/>
    </source>
</evidence>
<feature type="region of interest" description="Disordered" evidence="12">
    <location>
        <begin position="677"/>
        <end position="788"/>
    </location>
</feature>
<comment type="caution">
    <text evidence="15">The sequence shown here is derived from an EMBL/GenBank/DDBJ whole genome shotgun (WGS) entry which is preliminary data.</text>
</comment>
<gene>
    <name evidence="15" type="ORF">DNTS_028391</name>
</gene>
<dbReference type="PROSITE" id="PS51303">
    <property type="entry name" value="PET"/>
    <property type="match status" value="1"/>
</dbReference>
<dbReference type="GO" id="GO:0008270">
    <property type="term" value="F:zinc ion binding"/>
    <property type="evidence" value="ECO:0007669"/>
    <property type="project" value="InterPro"/>
</dbReference>
<evidence type="ECO:0000313" key="16">
    <source>
        <dbReference type="Proteomes" id="UP000316079"/>
    </source>
</evidence>
<feature type="compositionally biased region" description="Basic and acidic residues" evidence="12">
    <location>
        <begin position="707"/>
        <end position="722"/>
    </location>
</feature>
<keyword evidence="7 11" id="KW-0440">LIM domain</keyword>
<dbReference type="Proteomes" id="UP000316079">
    <property type="component" value="Unassembled WGS sequence"/>
</dbReference>
<dbReference type="PANTHER" id="PTHR24211">
    <property type="entry name" value="LIM DOMAIN-CONTAINING PROTEIN"/>
    <property type="match status" value="1"/>
</dbReference>
<comment type="subcellular location">
    <subcellularLocation>
        <location evidence="1">Endomembrane system</location>
    </subcellularLocation>
</comment>
<evidence type="ECO:0000256" key="6">
    <source>
        <dbReference type="ARBA" id="ARBA00022833"/>
    </source>
</evidence>
<feature type="domain" description="PET" evidence="14">
    <location>
        <begin position="113"/>
        <end position="221"/>
    </location>
</feature>
<feature type="compositionally biased region" description="Basic residues" evidence="12">
    <location>
        <begin position="779"/>
        <end position="788"/>
    </location>
</feature>
<keyword evidence="10" id="KW-0636">Prenylation</keyword>
<dbReference type="InterPro" id="IPR029044">
    <property type="entry name" value="Nucleotide-diphossugar_trans"/>
</dbReference>
<evidence type="ECO:0000256" key="11">
    <source>
        <dbReference type="PROSITE-ProRule" id="PRU00125"/>
    </source>
</evidence>
<evidence type="ECO:0000256" key="5">
    <source>
        <dbReference type="ARBA" id="ARBA00022737"/>
    </source>
</evidence>
<evidence type="ECO:0000256" key="8">
    <source>
        <dbReference type="ARBA" id="ARBA00023136"/>
    </source>
</evidence>
<feature type="compositionally biased region" description="Basic and acidic residues" evidence="12">
    <location>
        <begin position="425"/>
        <end position="435"/>
    </location>
</feature>
<dbReference type="InterPro" id="IPR033726">
    <property type="entry name" value="LIM2_prickle"/>
</dbReference>
<dbReference type="InterPro" id="IPR033723">
    <property type="entry name" value="PET_prickle"/>
</dbReference>
<dbReference type="PROSITE" id="PS50023">
    <property type="entry name" value="LIM_DOMAIN_2"/>
    <property type="match status" value="2"/>
</dbReference>
<feature type="compositionally biased region" description="Low complexity" evidence="12">
    <location>
        <begin position="413"/>
        <end position="424"/>
    </location>
</feature>
<dbReference type="InterPro" id="IPR001781">
    <property type="entry name" value="Znf_LIM"/>
</dbReference>
<dbReference type="CDD" id="cd09827">
    <property type="entry name" value="PET_Prickle"/>
    <property type="match status" value="1"/>
</dbReference>
<evidence type="ECO:0000313" key="15">
    <source>
        <dbReference type="EMBL" id="TRY56277.1"/>
    </source>
</evidence>
<feature type="compositionally biased region" description="Basic residues" evidence="12">
    <location>
        <begin position="686"/>
        <end position="698"/>
    </location>
</feature>
<dbReference type="PANTHER" id="PTHR24211:SF15">
    <property type="entry name" value="PRICKLE-LIKE PROTEIN 1"/>
    <property type="match status" value="1"/>
</dbReference>
<evidence type="ECO:0000259" key="14">
    <source>
        <dbReference type="PROSITE" id="PS51303"/>
    </source>
</evidence>
<feature type="compositionally biased region" description="Basic and acidic residues" evidence="12">
    <location>
        <begin position="769"/>
        <end position="778"/>
    </location>
</feature>
<keyword evidence="4 11" id="KW-0479">Metal-binding</keyword>
<feature type="region of interest" description="Disordered" evidence="12">
    <location>
        <begin position="411"/>
        <end position="441"/>
    </location>
</feature>
<evidence type="ECO:0000256" key="1">
    <source>
        <dbReference type="ARBA" id="ARBA00004308"/>
    </source>
</evidence>
<feature type="region of interest" description="Disordered" evidence="12">
    <location>
        <begin position="556"/>
        <end position="575"/>
    </location>
</feature>
<comment type="similarity">
    <text evidence="2">Belongs to the prickle / espinas / testin family.</text>
</comment>
<dbReference type="SUPFAM" id="SSF57716">
    <property type="entry name" value="Glucocorticoid receptor-like (DNA-binding domain)"/>
    <property type="match status" value="2"/>
</dbReference>
<dbReference type="SMART" id="SM00132">
    <property type="entry name" value="LIM"/>
    <property type="match status" value="3"/>
</dbReference>
<dbReference type="EMBL" id="SRMA01027290">
    <property type="protein sequence ID" value="TRY56277.1"/>
    <property type="molecule type" value="Genomic_DNA"/>
</dbReference>
<feature type="compositionally biased region" description="Basic residues" evidence="12">
    <location>
        <begin position="744"/>
        <end position="758"/>
    </location>
</feature>
<keyword evidence="3" id="KW-0488">Methylation</keyword>
<evidence type="ECO:0000259" key="13">
    <source>
        <dbReference type="PROSITE" id="PS50023"/>
    </source>
</evidence>
<dbReference type="CDD" id="cd09415">
    <property type="entry name" value="LIM1_Prickle"/>
    <property type="match status" value="1"/>
</dbReference>
<evidence type="ECO:0000256" key="7">
    <source>
        <dbReference type="ARBA" id="ARBA00023038"/>
    </source>
</evidence>
<dbReference type="InterPro" id="IPR033725">
    <property type="entry name" value="LIM1_prickle"/>
</dbReference>
<dbReference type="AlphaFoldDB" id="A0A553MSY1"/>
<feature type="domain" description="LIM zinc-binding" evidence="13">
    <location>
        <begin position="223"/>
        <end position="287"/>
    </location>
</feature>
<keyword evidence="8" id="KW-0472">Membrane</keyword>
<evidence type="ECO:0000256" key="4">
    <source>
        <dbReference type="ARBA" id="ARBA00022723"/>
    </source>
</evidence>
<evidence type="ECO:0000256" key="3">
    <source>
        <dbReference type="ARBA" id="ARBA00022481"/>
    </source>
</evidence>
<dbReference type="Gene3D" id="2.10.110.10">
    <property type="entry name" value="Cysteine Rich Protein"/>
    <property type="match status" value="3"/>
</dbReference>
<evidence type="ECO:0000256" key="9">
    <source>
        <dbReference type="ARBA" id="ARBA00023288"/>
    </source>
</evidence>